<dbReference type="NCBIfam" id="TIGR01909">
    <property type="entry name" value="C_GCAxxG_C_C"/>
    <property type="match status" value="1"/>
</dbReference>
<comment type="caution">
    <text evidence="1">The sequence shown here is derived from an EMBL/GenBank/DDBJ whole genome shotgun (WGS) entry which is preliminary data.</text>
</comment>
<protein>
    <recommendedName>
        <fullName evidence="2">C_GCAxxG_C_C family protein</fullName>
    </recommendedName>
</protein>
<name>X1IW39_9ZZZZ</name>
<reference evidence="1" key="1">
    <citation type="journal article" date="2014" name="Front. Microbiol.">
        <title>High frequency of phylogenetically diverse reductive dehalogenase-homologous genes in deep subseafloor sedimentary metagenomes.</title>
        <authorList>
            <person name="Kawai M."/>
            <person name="Futagami T."/>
            <person name="Toyoda A."/>
            <person name="Takaki Y."/>
            <person name="Nishi S."/>
            <person name="Hori S."/>
            <person name="Arai W."/>
            <person name="Tsubouchi T."/>
            <person name="Morono Y."/>
            <person name="Uchiyama I."/>
            <person name="Ito T."/>
            <person name="Fujiyama A."/>
            <person name="Inagaki F."/>
            <person name="Takami H."/>
        </authorList>
    </citation>
    <scope>NUCLEOTIDE SEQUENCE</scope>
    <source>
        <strain evidence="1">Expedition CK06-06</strain>
    </source>
</reference>
<proteinExistence type="predicted"/>
<dbReference type="EMBL" id="BARU01027094">
    <property type="protein sequence ID" value="GAH70324.1"/>
    <property type="molecule type" value="Genomic_DNA"/>
</dbReference>
<organism evidence="1">
    <name type="scientific">marine sediment metagenome</name>
    <dbReference type="NCBI Taxonomy" id="412755"/>
    <lineage>
        <taxon>unclassified sequences</taxon>
        <taxon>metagenomes</taxon>
        <taxon>ecological metagenomes</taxon>
    </lineage>
</organism>
<gene>
    <name evidence="1" type="ORF">S03H2_43434</name>
</gene>
<sequence length="120" mass="12394">MMLAVGGHVLGDLGPRSVRMASALAGGLGCTYQEMCGALSGGVLVIGGLLGRDGLDQDDAPAMELATRFRARFLAAFGDTHCGRLREMVHAPGSLGSCAVLVERAARILLELLDEAGQGR</sequence>
<evidence type="ECO:0008006" key="2">
    <source>
        <dbReference type="Google" id="ProtNLM"/>
    </source>
</evidence>
<evidence type="ECO:0000313" key="1">
    <source>
        <dbReference type="EMBL" id="GAH70324.1"/>
    </source>
</evidence>
<dbReference type="InterPro" id="IPR010181">
    <property type="entry name" value="CGCAxxGCC_motif"/>
</dbReference>
<accession>X1IW39</accession>
<dbReference type="Pfam" id="PF09719">
    <property type="entry name" value="C_GCAxxG_C_C"/>
    <property type="match status" value="1"/>
</dbReference>
<dbReference type="AlphaFoldDB" id="X1IW39"/>